<evidence type="ECO:0000313" key="1">
    <source>
        <dbReference type="EMBL" id="EXJ63301.1"/>
    </source>
</evidence>
<reference evidence="1 2" key="1">
    <citation type="submission" date="2013-03" db="EMBL/GenBank/DDBJ databases">
        <title>The Genome Sequence of Cladophialophora psammophila CBS 110553.</title>
        <authorList>
            <consortium name="The Broad Institute Genomics Platform"/>
            <person name="Cuomo C."/>
            <person name="de Hoog S."/>
            <person name="Gorbushina A."/>
            <person name="Walker B."/>
            <person name="Young S.K."/>
            <person name="Zeng Q."/>
            <person name="Gargeya S."/>
            <person name="Fitzgerald M."/>
            <person name="Haas B."/>
            <person name="Abouelleil A."/>
            <person name="Allen A.W."/>
            <person name="Alvarado L."/>
            <person name="Arachchi H.M."/>
            <person name="Berlin A.M."/>
            <person name="Chapman S.B."/>
            <person name="Gainer-Dewar J."/>
            <person name="Goldberg J."/>
            <person name="Griggs A."/>
            <person name="Gujja S."/>
            <person name="Hansen M."/>
            <person name="Howarth C."/>
            <person name="Imamovic A."/>
            <person name="Ireland A."/>
            <person name="Larimer J."/>
            <person name="McCowan C."/>
            <person name="Murphy C."/>
            <person name="Pearson M."/>
            <person name="Poon T.W."/>
            <person name="Priest M."/>
            <person name="Roberts A."/>
            <person name="Saif S."/>
            <person name="Shea T."/>
            <person name="Sisk P."/>
            <person name="Sykes S."/>
            <person name="Wortman J."/>
            <person name="Nusbaum C."/>
            <person name="Birren B."/>
        </authorList>
    </citation>
    <scope>NUCLEOTIDE SEQUENCE [LARGE SCALE GENOMIC DNA]</scope>
    <source>
        <strain evidence="1 2">CBS 110553</strain>
    </source>
</reference>
<dbReference type="Proteomes" id="UP000019471">
    <property type="component" value="Unassembled WGS sequence"/>
</dbReference>
<accession>W9WFF0</accession>
<gene>
    <name evidence="1" type="ORF">A1O5_11622</name>
</gene>
<dbReference type="HOGENOM" id="CLU_1488866_0_0_1"/>
<dbReference type="AlphaFoldDB" id="W9WFF0"/>
<protein>
    <submittedName>
        <fullName evidence="1">Uncharacterized protein</fullName>
    </submittedName>
</protein>
<name>W9WFF0_9EURO</name>
<dbReference type="GeneID" id="19196311"/>
<dbReference type="RefSeq" id="XP_007750384.1">
    <property type="nucleotide sequence ID" value="XM_007752194.1"/>
</dbReference>
<dbReference type="EMBL" id="AMGX01000027">
    <property type="protein sequence ID" value="EXJ63301.1"/>
    <property type="molecule type" value="Genomic_DNA"/>
</dbReference>
<organism evidence="1 2">
    <name type="scientific">Cladophialophora psammophila CBS 110553</name>
    <dbReference type="NCBI Taxonomy" id="1182543"/>
    <lineage>
        <taxon>Eukaryota</taxon>
        <taxon>Fungi</taxon>
        <taxon>Dikarya</taxon>
        <taxon>Ascomycota</taxon>
        <taxon>Pezizomycotina</taxon>
        <taxon>Eurotiomycetes</taxon>
        <taxon>Chaetothyriomycetidae</taxon>
        <taxon>Chaetothyriales</taxon>
        <taxon>Herpotrichiellaceae</taxon>
        <taxon>Cladophialophora</taxon>
    </lineage>
</organism>
<comment type="caution">
    <text evidence="1">The sequence shown here is derived from an EMBL/GenBank/DDBJ whole genome shotgun (WGS) entry which is preliminary data.</text>
</comment>
<keyword evidence="2" id="KW-1185">Reference proteome</keyword>
<proteinExistence type="predicted"/>
<sequence length="181" mass="20040">MKINSTARYVSLALQALNEDILPEISSQKAKESLSLVRMALTEVLKREGPAIDQLIETINTGRQLYSQIAEALGDVEPPGDSGPIDYAAGFDPLAEIYARLSQDLDLLLARLSPRTDPQVESLMRTAAEWEVDYMLATQNSEVEPVNKFNCGDQKSSKENQPQKLNKEYLQAFLAIGGKRV</sequence>
<evidence type="ECO:0000313" key="2">
    <source>
        <dbReference type="Proteomes" id="UP000019471"/>
    </source>
</evidence>